<dbReference type="EMBL" id="GBXM01008647">
    <property type="protein sequence ID" value="JAH99930.1"/>
    <property type="molecule type" value="Transcribed_RNA"/>
</dbReference>
<dbReference type="AlphaFoldDB" id="A0A0E9XDL4"/>
<proteinExistence type="predicted"/>
<reference evidence="1" key="2">
    <citation type="journal article" date="2015" name="Fish Shellfish Immunol.">
        <title>Early steps in the European eel (Anguilla anguilla)-Vibrio vulnificus interaction in the gills: Role of the RtxA13 toxin.</title>
        <authorList>
            <person name="Callol A."/>
            <person name="Pajuelo D."/>
            <person name="Ebbesson L."/>
            <person name="Teles M."/>
            <person name="MacKenzie S."/>
            <person name="Amaro C."/>
        </authorList>
    </citation>
    <scope>NUCLEOTIDE SEQUENCE</scope>
</reference>
<evidence type="ECO:0000313" key="1">
    <source>
        <dbReference type="EMBL" id="JAH99930.1"/>
    </source>
</evidence>
<protein>
    <submittedName>
        <fullName evidence="1">Uncharacterized protein</fullName>
    </submittedName>
</protein>
<organism evidence="1">
    <name type="scientific">Anguilla anguilla</name>
    <name type="common">European freshwater eel</name>
    <name type="synonym">Muraena anguilla</name>
    <dbReference type="NCBI Taxonomy" id="7936"/>
    <lineage>
        <taxon>Eukaryota</taxon>
        <taxon>Metazoa</taxon>
        <taxon>Chordata</taxon>
        <taxon>Craniata</taxon>
        <taxon>Vertebrata</taxon>
        <taxon>Euteleostomi</taxon>
        <taxon>Actinopterygii</taxon>
        <taxon>Neopterygii</taxon>
        <taxon>Teleostei</taxon>
        <taxon>Anguilliformes</taxon>
        <taxon>Anguillidae</taxon>
        <taxon>Anguilla</taxon>
    </lineage>
</organism>
<accession>A0A0E9XDL4</accession>
<reference evidence="1" key="1">
    <citation type="submission" date="2014-11" db="EMBL/GenBank/DDBJ databases">
        <authorList>
            <person name="Amaro Gonzalez C."/>
        </authorList>
    </citation>
    <scope>NUCLEOTIDE SEQUENCE</scope>
</reference>
<name>A0A0E9XDL4_ANGAN</name>
<sequence>MNTITINTFIIQWHTFFTLSKFCTVLLDRIKETGVVNSDAQ</sequence>